<evidence type="ECO:0000313" key="4">
    <source>
        <dbReference type="Proteomes" id="UP000073494"/>
    </source>
</evidence>
<gene>
    <name evidence="1" type="ORF">ERS132385_00244</name>
    <name evidence="2" type="ORF">ERS132416_00140</name>
</gene>
<evidence type="ECO:0000313" key="1">
    <source>
        <dbReference type="EMBL" id="CYU20204.1"/>
    </source>
</evidence>
<accession>A0A116K6D6</accession>
<evidence type="ECO:0000313" key="2">
    <source>
        <dbReference type="EMBL" id="CYU64206.1"/>
    </source>
</evidence>
<dbReference type="Proteomes" id="UP000073434">
    <property type="component" value="Unassembled WGS sequence"/>
</dbReference>
<protein>
    <submittedName>
        <fullName evidence="1">Uncharacterized protein</fullName>
    </submittedName>
</protein>
<dbReference type="AlphaFoldDB" id="A0A116K6D6"/>
<reference evidence="3 4" key="1">
    <citation type="submission" date="2016-02" db="EMBL/GenBank/DDBJ databases">
        <authorList>
            <consortium name="Pathogen Informatics"/>
        </authorList>
    </citation>
    <scope>NUCLEOTIDE SEQUENCE [LARGE SCALE GENOMIC DNA]</scope>
    <source>
        <strain evidence="1 3">LSS23</strain>
        <strain evidence="2 4">LSS54</strain>
    </source>
</reference>
<organism evidence="1 3">
    <name type="scientific">Streptococcus suis</name>
    <dbReference type="NCBI Taxonomy" id="1307"/>
    <lineage>
        <taxon>Bacteria</taxon>
        <taxon>Bacillati</taxon>
        <taxon>Bacillota</taxon>
        <taxon>Bacilli</taxon>
        <taxon>Lactobacillales</taxon>
        <taxon>Streptococcaceae</taxon>
        <taxon>Streptococcus</taxon>
    </lineage>
</organism>
<name>A0A116K6D6_STRSU</name>
<dbReference type="EMBL" id="FIFW01000002">
    <property type="protein sequence ID" value="CYU20204.1"/>
    <property type="molecule type" value="Genomic_DNA"/>
</dbReference>
<evidence type="ECO:0000313" key="3">
    <source>
        <dbReference type="Proteomes" id="UP000073434"/>
    </source>
</evidence>
<sequence>MIYGDVIFEEDIKNVSLGKFRKDIYQEIKKLRDY</sequence>
<dbReference type="EMBL" id="FIHD01000002">
    <property type="protein sequence ID" value="CYU64206.1"/>
    <property type="molecule type" value="Genomic_DNA"/>
</dbReference>
<proteinExistence type="predicted"/>
<dbReference type="Proteomes" id="UP000073494">
    <property type="component" value="Unassembled WGS sequence"/>
</dbReference>